<evidence type="ECO:0000313" key="2">
    <source>
        <dbReference type="Proteomes" id="UP000245699"/>
    </source>
</evidence>
<name>A0A2T9YE93_9FUNG</name>
<dbReference type="Proteomes" id="UP000245699">
    <property type="component" value="Unassembled WGS sequence"/>
</dbReference>
<reference evidence="1 2" key="1">
    <citation type="journal article" date="2018" name="MBio">
        <title>Comparative Genomics Reveals the Core Gene Toolbox for the Fungus-Insect Symbiosis.</title>
        <authorList>
            <person name="Wang Y."/>
            <person name="Stata M."/>
            <person name="Wang W."/>
            <person name="Stajich J.E."/>
            <person name="White M.M."/>
            <person name="Moncalvo J.M."/>
        </authorList>
    </citation>
    <scope>NUCLEOTIDE SEQUENCE [LARGE SCALE GENOMIC DNA]</scope>
    <source>
        <strain evidence="1 2">AUS-77-4</strain>
    </source>
</reference>
<comment type="caution">
    <text evidence="1">The sequence shown here is derived from an EMBL/GenBank/DDBJ whole genome shotgun (WGS) entry which is preliminary data.</text>
</comment>
<gene>
    <name evidence="1" type="ORF">BB559_004555</name>
</gene>
<dbReference type="AlphaFoldDB" id="A0A2T9YE93"/>
<protein>
    <submittedName>
        <fullName evidence="1">Uncharacterized protein</fullName>
    </submittedName>
</protein>
<proteinExistence type="predicted"/>
<keyword evidence="2" id="KW-1185">Reference proteome</keyword>
<accession>A0A2T9YE93</accession>
<evidence type="ECO:0000313" key="1">
    <source>
        <dbReference type="EMBL" id="PVU90604.1"/>
    </source>
</evidence>
<dbReference type="EMBL" id="MBFT01000472">
    <property type="protein sequence ID" value="PVU90604.1"/>
    <property type="molecule type" value="Genomic_DNA"/>
</dbReference>
<organism evidence="1 2">
    <name type="scientific">Furculomyces boomerangus</name>
    <dbReference type="NCBI Taxonomy" id="61424"/>
    <lineage>
        <taxon>Eukaryota</taxon>
        <taxon>Fungi</taxon>
        <taxon>Fungi incertae sedis</taxon>
        <taxon>Zoopagomycota</taxon>
        <taxon>Kickxellomycotina</taxon>
        <taxon>Harpellomycetes</taxon>
        <taxon>Harpellales</taxon>
        <taxon>Harpellaceae</taxon>
        <taxon>Furculomyces</taxon>
    </lineage>
</organism>
<sequence>MLQTIDNGTKPRIVSSYGYLENASKNKLTSHGTRNSKDIKKLFNFFSRKKSISIKITPNIVQSGSYPNIVQSGSYQNIVQSGSYQNIVQSGSYPNIVQSGLQPNITIKNNKRHSLYQNVQSSFVNKERPKVDPRYWPEQRPVIKNDNQHIGNSEAHKGIPDMGNKKEEQYEVVYFKSLEYYDKYSNPNNICRACVKPILFKSIDEFEESTRKDIHIFDAIKDGYDMNKTRRCNHLLDPFDFCVVVIPARKNLLFDYVEHIKAVSCITHKL</sequence>